<evidence type="ECO:0000313" key="1">
    <source>
        <dbReference type="EMBL" id="MBB3997046.1"/>
    </source>
</evidence>
<comment type="caution">
    <text evidence="1">The sequence shown here is derived from an EMBL/GenBank/DDBJ whole genome shotgun (WGS) entry which is preliminary data.</text>
</comment>
<dbReference type="AlphaFoldDB" id="A0A7W6EBL4"/>
<reference evidence="1 2" key="1">
    <citation type="submission" date="2020-08" db="EMBL/GenBank/DDBJ databases">
        <title>Genomic Encyclopedia of Type Strains, Phase IV (KMG-IV): sequencing the most valuable type-strain genomes for metagenomic binning, comparative biology and taxonomic classification.</title>
        <authorList>
            <person name="Goeker M."/>
        </authorList>
    </citation>
    <scope>NUCLEOTIDE SEQUENCE [LARGE SCALE GENOMIC DNA]</scope>
    <source>
        <strain evidence="1 2">DSM 102238</strain>
    </source>
</reference>
<dbReference type="Proteomes" id="UP000542776">
    <property type="component" value="Unassembled WGS sequence"/>
</dbReference>
<organism evidence="1 2">
    <name type="scientific">Aureimonas pseudogalii</name>
    <dbReference type="NCBI Taxonomy" id="1744844"/>
    <lineage>
        <taxon>Bacteria</taxon>
        <taxon>Pseudomonadati</taxon>
        <taxon>Pseudomonadota</taxon>
        <taxon>Alphaproteobacteria</taxon>
        <taxon>Hyphomicrobiales</taxon>
        <taxon>Aurantimonadaceae</taxon>
        <taxon>Aureimonas</taxon>
    </lineage>
</organism>
<protein>
    <submittedName>
        <fullName evidence="1">Uncharacterized protein</fullName>
    </submittedName>
</protein>
<accession>A0A7W6EBL4</accession>
<name>A0A7W6EBL4_9HYPH</name>
<keyword evidence="2" id="KW-1185">Reference proteome</keyword>
<dbReference type="EMBL" id="JACIEK010000001">
    <property type="protein sequence ID" value="MBB3997046.1"/>
    <property type="molecule type" value="Genomic_DNA"/>
</dbReference>
<evidence type="ECO:0000313" key="2">
    <source>
        <dbReference type="Proteomes" id="UP000542776"/>
    </source>
</evidence>
<proteinExistence type="predicted"/>
<gene>
    <name evidence="1" type="ORF">GGR04_000867</name>
</gene>
<sequence>MRREAARAEEAARPDLADRARQGWAWWVDELRAMVPRALLVRSSDRAASIDCLLLPDGRIAFDLARAGQMPSASEAREPDEAAAARLAVLRAAARRPTVRLSVPRDICLSRRSVLPVRALAHAGAILRHEIEARMPIEPEGILCDWYVETEDTGAGTLHVVQIALARAHIARAEAAFAAAGLAMTHLTVGDGEARPVPVDLVGRHEPSLHAAFLGLPLAAKLLLAAALALALYAPFEAAGRLAGAADAMAQTRAGLPKVGPAAVSAAAVADSLEARATRRPLAALLDELSRRLPRAASVTRLDYRGETLTLGLTGAPGETARTALAGSPMFASVTAGPDDTLVLAVAAAPGDAPAAQETGR</sequence>
<dbReference type="InterPro" id="IPR043129">
    <property type="entry name" value="ATPase_NBD"/>
</dbReference>
<dbReference type="SUPFAM" id="SSF53067">
    <property type="entry name" value="Actin-like ATPase domain"/>
    <property type="match status" value="1"/>
</dbReference>
<dbReference type="RefSeq" id="WP_183198191.1">
    <property type="nucleotide sequence ID" value="NZ_JACIEK010000001.1"/>
</dbReference>
<dbReference type="Gene3D" id="3.30.420.380">
    <property type="match status" value="1"/>
</dbReference>